<reference evidence="7" key="1">
    <citation type="submission" date="2018-05" db="EMBL/GenBank/DDBJ databases">
        <authorList>
            <person name="Lanie J.A."/>
            <person name="Ng W.-L."/>
            <person name="Kazmierczak K.M."/>
            <person name="Andrzejewski T.M."/>
            <person name="Davidsen T.M."/>
            <person name="Wayne K.J."/>
            <person name="Tettelin H."/>
            <person name="Glass J.I."/>
            <person name="Rusch D."/>
            <person name="Podicherti R."/>
            <person name="Tsui H.-C.T."/>
            <person name="Winkler M.E."/>
        </authorList>
    </citation>
    <scope>NUCLEOTIDE SEQUENCE</scope>
</reference>
<feature type="transmembrane region" description="Helical" evidence="5">
    <location>
        <begin position="6"/>
        <end position="26"/>
    </location>
</feature>
<dbReference type="GO" id="GO:0016020">
    <property type="term" value="C:membrane"/>
    <property type="evidence" value="ECO:0007669"/>
    <property type="project" value="UniProtKB-SubCell"/>
</dbReference>
<evidence type="ECO:0000256" key="2">
    <source>
        <dbReference type="ARBA" id="ARBA00022692"/>
    </source>
</evidence>
<evidence type="ECO:0000259" key="6">
    <source>
        <dbReference type="Pfam" id="PF07291"/>
    </source>
</evidence>
<proteinExistence type="predicted"/>
<feature type="transmembrane region" description="Helical" evidence="5">
    <location>
        <begin position="47"/>
        <end position="67"/>
    </location>
</feature>
<evidence type="ECO:0000256" key="1">
    <source>
        <dbReference type="ARBA" id="ARBA00004141"/>
    </source>
</evidence>
<dbReference type="InterPro" id="IPR009908">
    <property type="entry name" value="Methylamine_util_MauE"/>
</dbReference>
<comment type="subcellular location">
    <subcellularLocation>
        <location evidence="1">Membrane</location>
        <topology evidence="1">Multi-pass membrane protein</topology>
    </subcellularLocation>
</comment>
<feature type="transmembrane region" description="Helical" evidence="5">
    <location>
        <begin position="73"/>
        <end position="94"/>
    </location>
</feature>
<name>A0A381P8B5_9ZZZZ</name>
<evidence type="ECO:0000313" key="7">
    <source>
        <dbReference type="EMBL" id="SUZ63196.1"/>
    </source>
</evidence>
<keyword evidence="3 5" id="KW-1133">Transmembrane helix</keyword>
<evidence type="ECO:0000256" key="5">
    <source>
        <dbReference type="SAM" id="Phobius"/>
    </source>
</evidence>
<dbReference type="EMBL" id="UINC01000910">
    <property type="protein sequence ID" value="SUZ63196.1"/>
    <property type="molecule type" value="Genomic_DNA"/>
</dbReference>
<dbReference type="AlphaFoldDB" id="A0A381P8B5"/>
<gene>
    <name evidence="7" type="ORF">METZ01_LOCUS16050</name>
</gene>
<feature type="transmembrane region" description="Helical" evidence="5">
    <location>
        <begin position="115"/>
        <end position="137"/>
    </location>
</feature>
<dbReference type="GO" id="GO:0030416">
    <property type="term" value="P:methylamine metabolic process"/>
    <property type="evidence" value="ECO:0007669"/>
    <property type="project" value="InterPro"/>
</dbReference>
<dbReference type="Pfam" id="PF07291">
    <property type="entry name" value="MauE"/>
    <property type="match status" value="1"/>
</dbReference>
<organism evidence="7">
    <name type="scientific">marine metagenome</name>
    <dbReference type="NCBI Taxonomy" id="408172"/>
    <lineage>
        <taxon>unclassified sequences</taxon>
        <taxon>metagenomes</taxon>
        <taxon>ecological metagenomes</taxon>
    </lineage>
</organism>
<keyword evidence="4 5" id="KW-0472">Membrane</keyword>
<sequence>MIDPLLSQIVAYGFGLLFISSAWNKLSDIDQFSLILKDYQLLTIMPFKLLAIMIATFELVLGCSWLLGYNTSMIGWCTAGILILYTLAITVNLVRGRVYIDCGCGFNNTLGDNSHLLSPILVVRNFILIVMVFFTLLPTSERDFVFLDYMVIFAALLTIILLYVGSVQLIQNRSAINTWRTGF</sequence>
<feature type="transmembrane region" description="Helical" evidence="5">
    <location>
        <begin position="149"/>
        <end position="170"/>
    </location>
</feature>
<keyword evidence="2 5" id="KW-0812">Transmembrane</keyword>
<accession>A0A381P8B5</accession>
<protein>
    <recommendedName>
        <fullName evidence="6">Methylamine utilisation protein MauE domain-containing protein</fullName>
    </recommendedName>
</protein>
<evidence type="ECO:0000256" key="3">
    <source>
        <dbReference type="ARBA" id="ARBA00022989"/>
    </source>
</evidence>
<evidence type="ECO:0000256" key="4">
    <source>
        <dbReference type="ARBA" id="ARBA00023136"/>
    </source>
</evidence>
<feature type="domain" description="Methylamine utilisation protein MauE" evidence="6">
    <location>
        <begin position="6"/>
        <end position="137"/>
    </location>
</feature>